<feature type="transmembrane region" description="Helical" evidence="1">
    <location>
        <begin position="254"/>
        <end position="272"/>
    </location>
</feature>
<protein>
    <submittedName>
        <fullName evidence="2">Capsular biosynthesis protein</fullName>
    </submittedName>
</protein>
<feature type="transmembrane region" description="Helical" evidence="1">
    <location>
        <begin position="231"/>
        <end position="247"/>
    </location>
</feature>
<feature type="transmembrane region" description="Helical" evidence="1">
    <location>
        <begin position="432"/>
        <end position="453"/>
    </location>
</feature>
<feature type="transmembrane region" description="Helical" evidence="1">
    <location>
        <begin position="6"/>
        <end position="39"/>
    </location>
</feature>
<dbReference type="RefSeq" id="WP_107378667.1">
    <property type="nucleotide sequence ID" value="NZ_CP045927.1"/>
</dbReference>
<evidence type="ECO:0000313" key="2">
    <source>
        <dbReference type="EMBL" id="NJI02763.1"/>
    </source>
</evidence>
<dbReference type="Proteomes" id="UP000646308">
    <property type="component" value="Unassembled WGS sequence"/>
</dbReference>
<name>A0A2T4MIC6_9STAP</name>
<feature type="transmembrane region" description="Helical" evidence="1">
    <location>
        <begin position="51"/>
        <end position="74"/>
    </location>
</feature>
<dbReference type="AlphaFoldDB" id="A0A2T4MIC6"/>
<dbReference type="InterPro" id="IPR048185">
    <property type="entry name" value="Cap8I-like"/>
</dbReference>
<keyword evidence="1" id="KW-0812">Transmembrane</keyword>
<proteinExistence type="predicted"/>
<gene>
    <name evidence="2" type="ORF">GLV84_07975</name>
</gene>
<dbReference type="GeneID" id="57692520"/>
<evidence type="ECO:0000313" key="3">
    <source>
        <dbReference type="Proteomes" id="UP000646308"/>
    </source>
</evidence>
<dbReference type="EMBL" id="WMFL01000079">
    <property type="protein sequence ID" value="NJI02763.1"/>
    <property type="molecule type" value="Genomic_DNA"/>
</dbReference>
<feature type="transmembrane region" description="Helical" evidence="1">
    <location>
        <begin position="407"/>
        <end position="426"/>
    </location>
</feature>
<feature type="transmembrane region" description="Helical" evidence="1">
    <location>
        <begin position="376"/>
        <end position="395"/>
    </location>
</feature>
<accession>A0A2T4MIC6</accession>
<keyword evidence="1" id="KW-0472">Membrane</keyword>
<feature type="transmembrane region" description="Helical" evidence="1">
    <location>
        <begin position="170"/>
        <end position="195"/>
    </location>
</feature>
<evidence type="ECO:0000256" key="1">
    <source>
        <dbReference type="SAM" id="Phobius"/>
    </source>
</evidence>
<feature type="transmembrane region" description="Helical" evidence="1">
    <location>
        <begin position="207"/>
        <end position="225"/>
    </location>
</feature>
<keyword evidence="1" id="KW-1133">Transmembrane helix</keyword>
<feature type="transmembrane region" description="Helical" evidence="1">
    <location>
        <begin position="131"/>
        <end position="150"/>
    </location>
</feature>
<reference evidence="2" key="1">
    <citation type="submission" date="2019-11" db="EMBL/GenBank/DDBJ databases">
        <title>Whole genome comparisons of Staphylococcus agnetis isolates from cattle and chickens.</title>
        <authorList>
            <person name="Rhoads D."/>
            <person name="Shwani A."/>
            <person name="Adkins P."/>
            <person name="Calcutt M."/>
            <person name="Middleton J."/>
        </authorList>
    </citation>
    <scope>NUCLEOTIDE SEQUENCE</scope>
    <source>
        <strain evidence="2">1387</strain>
    </source>
</reference>
<sequence length="471" mass="53730">MKTSNLLLLITSLISFIIILINGEIILSLMPLFFVFSWLITRFIKNGNLFFTKGIFILFGFIRLVLIPLVIAISGDKKIDNLPLGFMYFNQGVLLIIFEYLVGAILLVVLSKIFKDTIKSRKEFKLAGSRFFYYIFIIFVIIAFVSIPSVRETVSFLIIKTDASGRGEEATAGINVLLRLFLQLSLMLLFIISSYRSYQKYKVNPSFIYLILPLIFGIINVGLIVGERRSIQIYTLVGVLVIISLLFKYHSKKVNIVILSVGAFILISMTLYKELYVFNFSSYTDALNSSNVNNVKFIDSLQSYFYGPHNVAASIAYLNYYDGSLRQLIFDYTRSIFGINMLVDKSQLLTSQLFNQIIYGNKQLTGHLISSAGYGYIYFGPLLFPIVLFTNLLMASTLEYLIRKNNCLDLIFIGTYLFMRVSFTMFGHTIPILTTGTMVLIVFSAIILISIFVKKILRLVMIDYDKTIYEK</sequence>
<feature type="transmembrane region" description="Helical" evidence="1">
    <location>
        <begin position="86"/>
        <end position="110"/>
    </location>
</feature>
<comment type="caution">
    <text evidence="2">The sequence shown here is derived from an EMBL/GenBank/DDBJ whole genome shotgun (WGS) entry which is preliminary data.</text>
</comment>
<dbReference type="NCBIfam" id="NF041467">
    <property type="entry name" value="caps_synth_Cap8I"/>
    <property type="match status" value="1"/>
</dbReference>
<organism evidence="2 3">
    <name type="scientific">Staphylococcus agnetis</name>
    <dbReference type="NCBI Taxonomy" id="985762"/>
    <lineage>
        <taxon>Bacteria</taxon>
        <taxon>Bacillati</taxon>
        <taxon>Bacillota</taxon>
        <taxon>Bacilli</taxon>
        <taxon>Bacillales</taxon>
        <taxon>Staphylococcaceae</taxon>
        <taxon>Staphylococcus</taxon>
    </lineage>
</organism>